<protein>
    <submittedName>
        <fullName evidence="1">Uncharacterized protein</fullName>
    </submittedName>
</protein>
<gene>
    <name evidence="1" type="ORF">GLOINDRAFT_25898</name>
</gene>
<sequence>MEKENLILIFVAIARHIAKIRNGLWNMEKDEKNLGWYERALQEAQKVRSEFLKQNSEYLMELTKKLKKRLVDKTKLPIIL</sequence>
<dbReference type="AlphaFoldDB" id="U9TZQ4"/>
<dbReference type="HOGENOM" id="CLU_2590965_0_0_1"/>
<dbReference type="EMBL" id="KI283780">
    <property type="protein sequence ID" value="ESA13570.1"/>
    <property type="molecule type" value="Genomic_DNA"/>
</dbReference>
<proteinExistence type="predicted"/>
<accession>U9TZQ4</accession>
<organism evidence="1">
    <name type="scientific">Rhizophagus irregularis (strain DAOM 181602 / DAOM 197198 / MUCL 43194)</name>
    <name type="common">Arbuscular mycorrhizal fungus</name>
    <name type="synonym">Glomus intraradices</name>
    <dbReference type="NCBI Taxonomy" id="747089"/>
    <lineage>
        <taxon>Eukaryota</taxon>
        <taxon>Fungi</taxon>
        <taxon>Fungi incertae sedis</taxon>
        <taxon>Mucoromycota</taxon>
        <taxon>Glomeromycotina</taxon>
        <taxon>Glomeromycetes</taxon>
        <taxon>Glomerales</taxon>
        <taxon>Glomeraceae</taxon>
        <taxon>Rhizophagus</taxon>
    </lineage>
</organism>
<evidence type="ECO:0000313" key="1">
    <source>
        <dbReference type="EMBL" id="ESA13570.1"/>
    </source>
</evidence>
<reference evidence="1" key="1">
    <citation type="submission" date="2013-07" db="EMBL/GenBank/DDBJ databases">
        <title>The genome of an arbuscular mycorrhizal fungus provides insights into the evolution of the oldest plant symbiosis.</title>
        <authorList>
            <consortium name="DOE Joint Genome Institute"/>
            <person name="Tisserant E."/>
            <person name="Malbreil M."/>
            <person name="Kuo A."/>
            <person name="Kohler A."/>
            <person name="Symeonidi A."/>
            <person name="Balestrini R."/>
            <person name="Charron P."/>
            <person name="Duensing N."/>
            <person name="Frei-dit-Frey N."/>
            <person name="Gianinazzi-Pearson V."/>
            <person name="Gilbert B."/>
            <person name="Handa Y."/>
            <person name="Hijri M."/>
            <person name="Kaul R."/>
            <person name="Kawaguchi M."/>
            <person name="Krajinski F."/>
            <person name="Lammers P."/>
            <person name="Lapierre D."/>
            <person name="Masclaux F.G."/>
            <person name="Murat C."/>
            <person name="Morin E."/>
            <person name="Ndikumana S."/>
            <person name="Pagni M."/>
            <person name="Petitpierre D."/>
            <person name="Requena N."/>
            <person name="Rosikiewicz P."/>
            <person name="Riley R."/>
            <person name="Saito K."/>
            <person name="San Clemente H."/>
            <person name="Shapiro H."/>
            <person name="van Tuinen D."/>
            <person name="Becard G."/>
            <person name="Bonfante P."/>
            <person name="Paszkowski U."/>
            <person name="Shachar-Hill Y."/>
            <person name="Young J.P."/>
            <person name="Sanders I.R."/>
            <person name="Henrissat B."/>
            <person name="Rensing S.A."/>
            <person name="Grigoriev I.V."/>
            <person name="Corradi N."/>
            <person name="Roux C."/>
            <person name="Martin F."/>
        </authorList>
    </citation>
    <scope>NUCLEOTIDE SEQUENCE</scope>
    <source>
        <strain evidence="1">DAOM 197198</strain>
    </source>
</reference>
<name>U9TZQ4_RHIID</name>